<dbReference type="Gene3D" id="3.30.70.270">
    <property type="match status" value="1"/>
</dbReference>
<dbReference type="InterPro" id="IPR012337">
    <property type="entry name" value="RNaseH-like_sf"/>
</dbReference>
<dbReference type="Gene3D" id="3.30.420.10">
    <property type="entry name" value="Ribonuclease H-like superfamily/Ribonuclease H"/>
    <property type="match status" value="2"/>
</dbReference>
<reference evidence="1" key="1">
    <citation type="submission" date="2018-02" db="EMBL/GenBank/DDBJ databases">
        <authorList>
            <person name="Cohen D.B."/>
            <person name="Kent A.D."/>
        </authorList>
    </citation>
    <scope>NUCLEOTIDE SEQUENCE</scope>
</reference>
<dbReference type="Gene3D" id="3.10.10.10">
    <property type="entry name" value="HIV Type 1 Reverse Transcriptase, subunit A, domain 1"/>
    <property type="match status" value="1"/>
</dbReference>
<dbReference type="InterPro" id="IPR043502">
    <property type="entry name" value="DNA/RNA_pol_sf"/>
</dbReference>
<dbReference type="EMBL" id="OIVN01002891">
    <property type="protein sequence ID" value="SPD07283.1"/>
    <property type="molecule type" value="Genomic_DNA"/>
</dbReference>
<organism evidence="1">
    <name type="scientific">Fagus sylvatica</name>
    <name type="common">Beechnut</name>
    <dbReference type="NCBI Taxonomy" id="28930"/>
    <lineage>
        <taxon>Eukaryota</taxon>
        <taxon>Viridiplantae</taxon>
        <taxon>Streptophyta</taxon>
        <taxon>Embryophyta</taxon>
        <taxon>Tracheophyta</taxon>
        <taxon>Spermatophyta</taxon>
        <taxon>Magnoliopsida</taxon>
        <taxon>eudicotyledons</taxon>
        <taxon>Gunneridae</taxon>
        <taxon>Pentapetalae</taxon>
        <taxon>rosids</taxon>
        <taxon>fabids</taxon>
        <taxon>Fagales</taxon>
        <taxon>Fagaceae</taxon>
        <taxon>Fagus</taxon>
    </lineage>
</organism>
<protein>
    <recommendedName>
        <fullName evidence="2">RNase H type-1 domain-containing protein</fullName>
    </recommendedName>
</protein>
<dbReference type="PANTHER" id="PTHR48475:SF2">
    <property type="entry name" value="RIBONUCLEASE H"/>
    <property type="match status" value="1"/>
</dbReference>
<dbReference type="SUPFAM" id="SSF53098">
    <property type="entry name" value="Ribonuclease H-like"/>
    <property type="match status" value="2"/>
</dbReference>
<sequence length="680" mass="76106">MIQILIENRDVFAWSVYKAPGVSPDLACHVLNIMPSHRPIVQKRRKLAPERASIVMEEVSRLLAVGAIQEIQYPTWLSNTVVVKKKNGKWRMENGYHQIPMNLADQDKTAFITPRGAYYYKVMSFGLKNVEATYSKDGHADVRSFDWPDGGGFSSRKFLGHMVSRRGIKANPDQIAELLDLVEPQNAKQVQRLTGMIATLGRFISRSANRCRPFFRLLGRKRQFLWDDKCSAAFQGIKSYLSSAPVPLYTNSRRTPLPLFGSIRPCGQCCNGLGRQIGAEAHFLCEQGDGRNRTNVSTLGEGSFGVAPGDQKTPSLLPIKYGHCVDRSPPQNVLADFVAEFRQDPNTPSPSIPPGTQFNLGSGKWELFVDGASNCKGSGARIVLVSPEGLVLEQAVRLAFPASNNEAEYEALVVEIRSARWLDAEHLEIFCDSSTGGKPDFRGISGEGRKNVYREQNAHADLLAKLATTLETKMQRTICVETMDHPSFQSRPEVSIHAVSDRPSWMDPILDYLKNNKLPEDRRAADLIKRKAPRSMREFVEVTLGEDPWLAGRCLRGTGGHTCRLFTGFCSDLGIKKIFSSLAYPQSNGQAKVSNKVILDGIKKRLEDAKGRWVEELPSVMWTHRTPKRRSTKETPYTLAYEVEAVIPLEIGLPTIRTTDFNVEINEDSLRKDLDLLEER</sequence>
<evidence type="ECO:0008006" key="2">
    <source>
        <dbReference type="Google" id="ProtNLM"/>
    </source>
</evidence>
<evidence type="ECO:0000313" key="1">
    <source>
        <dbReference type="EMBL" id="SPD07283.1"/>
    </source>
</evidence>
<gene>
    <name evidence="1" type="ORF">FSB_LOCUS35165</name>
</gene>
<dbReference type="GO" id="GO:0003676">
    <property type="term" value="F:nucleic acid binding"/>
    <property type="evidence" value="ECO:0007669"/>
    <property type="project" value="InterPro"/>
</dbReference>
<accession>A0A2N9H686</accession>
<dbReference type="AlphaFoldDB" id="A0A2N9H686"/>
<dbReference type="InterPro" id="IPR043128">
    <property type="entry name" value="Rev_trsase/Diguanyl_cyclase"/>
</dbReference>
<name>A0A2N9H686_FAGSY</name>
<proteinExistence type="predicted"/>
<dbReference type="PANTHER" id="PTHR48475">
    <property type="entry name" value="RIBONUCLEASE H"/>
    <property type="match status" value="1"/>
</dbReference>
<dbReference type="InterPro" id="IPR036397">
    <property type="entry name" value="RNaseH_sf"/>
</dbReference>
<dbReference type="SUPFAM" id="SSF56672">
    <property type="entry name" value="DNA/RNA polymerases"/>
    <property type="match status" value="1"/>
</dbReference>